<evidence type="ECO:0000313" key="1">
    <source>
        <dbReference type="EMBL" id="MEQ2308902.1"/>
    </source>
</evidence>
<organism evidence="1 2">
    <name type="scientific">Ameca splendens</name>
    <dbReference type="NCBI Taxonomy" id="208324"/>
    <lineage>
        <taxon>Eukaryota</taxon>
        <taxon>Metazoa</taxon>
        <taxon>Chordata</taxon>
        <taxon>Craniata</taxon>
        <taxon>Vertebrata</taxon>
        <taxon>Euteleostomi</taxon>
        <taxon>Actinopterygii</taxon>
        <taxon>Neopterygii</taxon>
        <taxon>Teleostei</taxon>
        <taxon>Neoteleostei</taxon>
        <taxon>Acanthomorphata</taxon>
        <taxon>Ovalentaria</taxon>
        <taxon>Atherinomorphae</taxon>
        <taxon>Cyprinodontiformes</taxon>
        <taxon>Goodeidae</taxon>
        <taxon>Ameca</taxon>
    </lineage>
</organism>
<dbReference type="Proteomes" id="UP001469553">
    <property type="component" value="Unassembled WGS sequence"/>
</dbReference>
<reference evidence="1 2" key="1">
    <citation type="submission" date="2021-06" db="EMBL/GenBank/DDBJ databases">
        <authorList>
            <person name="Palmer J.M."/>
        </authorList>
    </citation>
    <scope>NUCLEOTIDE SEQUENCE [LARGE SCALE GENOMIC DNA]</scope>
    <source>
        <strain evidence="1 2">AS_MEX2019</strain>
        <tissue evidence="1">Muscle</tissue>
    </source>
</reference>
<protein>
    <submittedName>
        <fullName evidence="1">Uncharacterized protein</fullName>
    </submittedName>
</protein>
<keyword evidence="2" id="KW-1185">Reference proteome</keyword>
<accession>A0ABV0ZT37</accession>
<comment type="caution">
    <text evidence="1">The sequence shown here is derived from an EMBL/GenBank/DDBJ whole genome shotgun (WGS) entry which is preliminary data.</text>
</comment>
<evidence type="ECO:0000313" key="2">
    <source>
        <dbReference type="Proteomes" id="UP001469553"/>
    </source>
</evidence>
<proteinExistence type="predicted"/>
<sequence>MPFLLSLLYISCPHLLEFSIKINYSCLDASSLFSWPVLLLSSSCQWKSFDSLLNIVSLCPSASASICIWVLLQTHHDSRMCVNICATSLVQTVACRKDKSDSG</sequence>
<gene>
    <name evidence="1" type="ORF">AMECASPLE_033043</name>
</gene>
<name>A0ABV0ZT37_9TELE</name>
<dbReference type="EMBL" id="JAHRIP010070231">
    <property type="protein sequence ID" value="MEQ2308902.1"/>
    <property type="molecule type" value="Genomic_DNA"/>
</dbReference>